<dbReference type="InterPro" id="IPR036047">
    <property type="entry name" value="F-box-like_dom_sf"/>
</dbReference>
<comment type="caution">
    <text evidence="3">The sequence shown here is derived from an EMBL/GenBank/DDBJ whole genome shotgun (WGS) entry which is preliminary data.</text>
</comment>
<dbReference type="SMART" id="SM00256">
    <property type="entry name" value="FBOX"/>
    <property type="match status" value="1"/>
</dbReference>
<dbReference type="OrthoDB" id="3068592at2759"/>
<dbReference type="SUPFAM" id="SSF81383">
    <property type="entry name" value="F-box domain"/>
    <property type="match status" value="1"/>
</dbReference>
<organism evidence="3 4">
    <name type="scientific">Ephemerocybe angulata</name>
    <dbReference type="NCBI Taxonomy" id="980116"/>
    <lineage>
        <taxon>Eukaryota</taxon>
        <taxon>Fungi</taxon>
        <taxon>Dikarya</taxon>
        <taxon>Basidiomycota</taxon>
        <taxon>Agaricomycotina</taxon>
        <taxon>Agaricomycetes</taxon>
        <taxon>Agaricomycetidae</taxon>
        <taxon>Agaricales</taxon>
        <taxon>Agaricineae</taxon>
        <taxon>Psathyrellaceae</taxon>
        <taxon>Ephemerocybe</taxon>
    </lineage>
</organism>
<dbReference type="Pfam" id="PF12937">
    <property type="entry name" value="F-box-like"/>
    <property type="match status" value="1"/>
</dbReference>
<dbReference type="InterPro" id="IPR001810">
    <property type="entry name" value="F-box_dom"/>
</dbReference>
<sequence length="509" mass="56926">MQSESHGCAANSQEKGRNFHDGRLEKGRGVLCNNLLLLPQELLELVAGYLPCSDILKLRECCHALKEISYSRPVWHRVFLACIGSTIPQPFFLPHPLDRCTSAELEATVRMWECPREPTAASWEFKAGLRSEPKDETRAWHRLYPVPGGRYIIVVDNDATLSYIDLQSKANPVLAIRPFVPPPYAPTDPRSTSLRCWVTFDFASTPLRRPGVYHLSEFTVAIATISLNGHAQVDIWEVKTDEGRDDDVESAHAPDWSARRVSSFKERYFGSQSLEGFSLLGRHVAYTFETSYFHSIIIVDWEEADGVLDIDNLPRHYLMQPRTLDISLLPDCRLLALHQSYLGDSLRLHHWQRDGLISTLSPSKQRLEYFDRYIALGPLGAVDYGSRISPSFITSDEVRIIIPSEEGVHGVRIPSESSQCGPREPEQCTTTHSNPTSKNACHPLLPILPVSLYVCRCINFNSPCTASFSLRSFDSSSISPIKGPSSACDGTGFRVLSPWRAPENGGAMA</sequence>
<dbReference type="AlphaFoldDB" id="A0A8H6HEJ2"/>
<name>A0A8H6HEJ2_9AGAR</name>
<proteinExistence type="predicted"/>
<keyword evidence="4" id="KW-1185">Reference proteome</keyword>
<dbReference type="Proteomes" id="UP000521943">
    <property type="component" value="Unassembled WGS sequence"/>
</dbReference>
<feature type="region of interest" description="Disordered" evidence="1">
    <location>
        <begin position="411"/>
        <end position="435"/>
    </location>
</feature>
<feature type="domain" description="F-box" evidence="2">
    <location>
        <begin position="32"/>
        <end position="78"/>
    </location>
</feature>
<evidence type="ECO:0000259" key="2">
    <source>
        <dbReference type="PROSITE" id="PS50181"/>
    </source>
</evidence>
<protein>
    <recommendedName>
        <fullName evidence="2">F-box domain-containing protein</fullName>
    </recommendedName>
</protein>
<evidence type="ECO:0000313" key="3">
    <source>
        <dbReference type="EMBL" id="KAF6744955.1"/>
    </source>
</evidence>
<accession>A0A8H6HEJ2</accession>
<gene>
    <name evidence="3" type="ORF">DFP72DRAFT_927273</name>
</gene>
<evidence type="ECO:0000313" key="4">
    <source>
        <dbReference type="Proteomes" id="UP000521943"/>
    </source>
</evidence>
<dbReference type="EMBL" id="JACGCI010000112">
    <property type="protein sequence ID" value="KAF6744955.1"/>
    <property type="molecule type" value="Genomic_DNA"/>
</dbReference>
<evidence type="ECO:0000256" key="1">
    <source>
        <dbReference type="SAM" id="MobiDB-lite"/>
    </source>
</evidence>
<dbReference type="PROSITE" id="PS50181">
    <property type="entry name" value="FBOX"/>
    <property type="match status" value="1"/>
</dbReference>
<reference evidence="3 4" key="1">
    <citation type="submission" date="2020-07" db="EMBL/GenBank/DDBJ databases">
        <title>Comparative genomics of pyrophilous fungi reveals a link between fire events and developmental genes.</title>
        <authorList>
            <consortium name="DOE Joint Genome Institute"/>
            <person name="Steindorff A.S."/>
            <person name="Carver A."/>
            <person name="Calhoun S."/>
            <person name="Stillman K."/>
            <person name="Liu H."/>
            <person name="Lipzen A."/>
            <person name="Pangilinan J."/>
            <person name="Labutti K."/>
            <person name="Bruns T.D."/>
            <person name="Grigoriev I.V."/>
        </authorList>
    </citation>
    <scope>NUCLEOTIDE SEQUENCE [LARGE SCALE GENOMIC DNA]</scope>
    <source>
        <strain evidence="3 4">CBS 144469</strain>
    </source>
</reference>